<dbReference type="AlphaFoldDB" id="A0A2P2JDB6"/>
<evidence type="ECO:0000313" key="1">
    <source>
        <dbReference type="EMBL" id="MBW91450.1"/>
    </source>
</evidence>
<organism evidence="1">
    <name type="scientific">Rhizophora mucronata</name>
    <name type="common">Asiatic mangrove</name>
    <dbReference type="NCBI Taxonomy" id="61149"/>
    <lineage>
        <taxon>Eukaryota</taxon>
        <taxon>Viridiplantae</taxon>
        <taxon>Streptophyta</taxon>
        <taxon>Embryophyta</taxon>
        <taxon>Tracheophyta</taxon>
        <taxon>Spermatophyta</taxon>
        <taxon>Magnoliopsida</taxon>
        <taxon>eudicotyledons</taxon>
        <taxon>Gunneridae</taxon>
        <taxon>Pentapetalae</taxon>
        <taxon>rosids</taxon>
        <taxon>fabids</taxon>
        <taxon>Malpighiales</taxon>
        <taxon>Rhizophoraceae</taxon>
        <taxon>Rhizophora</taxon>
    </lineage>
</organism>
<sequence length="63" mass="6945">MHFQRSAETASTRVGFATTFEEVDDDDDTLALRHSMAEPSNTNLFIAAFPVLLQCICHQSSVA</sequence>
<protein>
    <submittedName>
        <fullName evidence="1">Uncharacterized protein</fullName>
    </submittedName>
</protein>
<reference evidence="1" key="1">
    <citation type="submission" date="2018-02" db="EMBL/GenBank/DDBJ databases">
        <title>Rhizophora mucronata_Transcriptome.</title>
        <authorList>
            <person name="Meera S.P."/>
            <person name="Sreeshan A."/>
            <person name="Augustine A."/>
        </authorList>
    </citation>
    <scope>NUCLEOTIDE SEQUENCE</scope>
    <source>
        <tissue evidence="1">Leaf</tissue>
    </source>
</reference>
<accession>A0A2P2JDB6</accession>
<name>A0A2P2JDB6_RHIMU</name>
<dbReference type="EMBL" id="GGEC01010967">
    <property type="protein sequence ID" value="MBW91450.1"/>
    <property type="molecule type" value="Transcribed_RNA"/>
</dbReference>
<proteinExistence type="predicted"/>